<gene>
    <name evidence="4" type="ORF">SUBVAR_04871</name>
</gene>
<proteinExistence type="predicted"/>
<dbReference type="InterPro" id="IPR005025">
    <property type="entry name" value="FMN_Rdtase-like_dom"/>
</dbReference>
<dbReference type="SUPFAM" id="SSF52218">
    <property type="entry name" value="Flavoproteins"/>
    <property type="match status" value="1"/>
</dbReference>
<dbReference type="InterPro" id="IPR051796">
    <property type="entry name" value="ISF_SsuE-like"/>
</dbReference>
<sequence>MPKNVVVITSSLRAGSNSDALAEVFARGARDAGHSVEVISLKEKTIAFCRGCLACQKTCKCVVNDDAVAIADKICQADVVAFASSVYYYGLSGQLKTLLDRCNPLYSREYAFRTVYLLASAAEDDPSTVEGSARGLQGWVDCFEKASLAGTIFAGGVTEPGEVSQHPAMKQAYETGKTLI</sequence>
<evidence type="ECO:0000259" key="3">
    <source>
        <dbReference type="Pfam" id="PF03358"/>
    </source>
</evidence>
<dbReference type="HOGENOM" id="CLU_050993_6_1_9"/>
<protein>
    <submittedName>
        <fullName evidence="4">Flavin reductase</fullName>
        <ecNumber evidence="4">1.7.-.-</ecNumber>
    </submittedName>
</protein>
<keyword evidence="4" id="KW-0560">Oxidoreductase</keyword>
<dbReference type="AlphaFoldDB" id="D1PKJ5"/>
<dbReference type="Proteomes" id="UP000003438">
    <property type="component" value="Unassembled WGS sequence"/>
</dbReference>
<dbReference type="OrthoDB" id="9805976at2"/>
<keyword evidence="1" id="KW-0285">Flavoprotein</keyword>
<reference evidence="4" key="1">
    <citation type="submission" date="2009-12" db="EMBL/GenBank/DDBJ databases">
        <authorList>
            <person name="Weinstock G."/>
            <person name="Sodergren E."/>
            <person name="Clifton S."/>
            <person name="Fulton L."/>
            <person name="Fulton B."/>
            <person name="Courtney L."/>
            <person name="Fronick C."/>
            <person name="Harrison M."/>
            <person name="Strong C."/>
            <person name="Farmer C."/>
            <person name="Delahaunty K."/>
            <person name="Markovic C."/>
            <person name="Hall O."/>
            <person name="Minx P."/>
            <person name="Tomlinson C."/>
            <person name="Mitreva M."/>
            <person name="Nelson J."/>
            <person name="Hou S."/>
            <person name="Wollam A."/>
            <person name="Pepin K.H."/>
            <person name="Johnson M."/>
            <person name="Bhonagiri V."/>
            <person name="Nash W.E."/>
            <person name="Warren W."/>
            <person name="Chinwalla A."/>
            <person name="Mardis E.R."/>
            <person name="Wilson R.K."/>
        </authorList>
    </citation>
    <scope>NUCLEOTIDE SEQUENCE [LARGE SCALE GENOMIC DNA]</scope>
    <source>
        <strain evidence="4">DSM 15176</strain>
    </source>
</reference>
<dbReference type="EC" id="1.7.-.-" evidence="4"/>
<evidence type="ECO:0000256" key="2">
    <source>
        <dbReference type="ARBA" id="ARBA00022643"/>
    </source>
</evidence>
<keyword evidence="5" id="KW-1185">Reference proteome</keyword>
<organism evidence="4 5">
    <name type="scientific">Subdoligranulum variabile DSM 15176</name>
    <dbReference type="NCBI Taxonomy" id="411471"/>
    <lineage>
        <taxon>Bacteria</taxon>
        <taxon>Bacillati</taxon>
        <taxon>Bacillota</taxon>
        <taxon>Clostridia</taxon>
        <taxon>Eubacteriales</taxon>
        <taxon>Oscillospiraceae</taxon>
        <taxon>Subdoligranulum</taxon>
    </lineage>
</organism>
<dbReference type="eggNOG" id="COG0655">
    <property type="taxonomic scope" value="Bacteria"/>
</dbReference>
<dbReference type="Gene3D" id="3.40.50.360">
    <property type="match status" value="1"/>
</dbReference>
<evidence type="ECO:0000313" key="4">
    <source>
        <dbReference type="EMBL" id="EFB76503.1"/>
    </source>
</evidence>
<dbReference type="PANTHER" id="PTHR43278">
    <property type="entry name" value="NAD(P)H-DEPENDENT FMN-CONTAINING OXIDOREDUCTASE YWQN-RELATED"/>
    <property type="match status" value="1"/>
</dbReference>
<feature type="domain" description="NADPH-dependent FMN reductase-like" evidence="3">
    <location>
        <begin position="4"/>
        <end position="121"/>
    </location>
</feature>
<dbReference type="STRING" id="411471.SUBVAR_04871"/>
<name>D1PKJ5_9FIRM</name>
<comment type="caution">
    <text evidence="4">The sequence shown here is derived from an EMBL/GenBank/DDBJ whole genome shotgun (WGS) entry which is preliminary data.</text>
</comment>
<keyword evidence="2" id="KW-0288">FMN</keyword>
<dbReference type="InterPro" id="IPR029039">
    <property type="entry name" value="Flavoprotein-like_sf"/>
</dbReference>
<dbReference type="GO" id="GO:0016491">
    <property type="term" value="F:oxidoreductase activity"/>
    <property type="evidence" value="ECO:0007669"/>
    <property type="project" value="UniProtKB-KW"/>
</dbReference>
<dbReference type="RefSeq" id="WP_007046283.1">
    <property type="nucleotide sequence ID" value="NZ_GG704769.1"/>
</dbReference>
<evidence type="ECO:0000313" key="5">
    <source>
        <dbReference type="Proteomes" id="UP000003438"/>
    </source>
</evidence>
<dbReference type="EMBL" id="ACBY02000020">
    <property type="protein sequence ID" value="EFB76503.1"/>
    <property type="molecule type" value="Genomic_DNA"/>
</dbReference>
<accession>D1PKJ5</accession>
<dbReference type="Pfam" id="PF03358">
    <property type="entry name" value="FMN_red"/>
    <property type="match status" value="1"/>
</dbReference>
<evidence type="ECO:0000256" key="1">
    <source>
        <dbReference type="ARBA" id="ARBA00022630"/>
    </source>
</evidence>
<dbReference type="PANTHER" id="PTHR43278:SF2">
    <property type="entry name" value="IRON-SULFUR FLAVOPROTEIN"/>
    <property type="match status" value="1"/>
</dbReference>